<dbReference type="Gene3D" id="1.25.40.330">
    <property type="entry name" value="Adenylate cyclase-associated CAP, N-terminal domain"/>
    <property type="match status" value="1"/>
</dbReference>
<dbReference type="Proteomes" id="UP000001744">
    <property type="component" value="Unassembled WGS sequence"/>
</dbReference>
<name>B6JYT5_SCHJY</name>
<evidence type="ECO:0000259" key="6">
    <source>
        <dbReference type="PROSITE" id="PS51329"/>
    </source>
</evidence>
<proteinExistence type="inferred from homology"/>
<dbReference type="SUPFAM" id="SSF69340">
    <property type="entry name" value="C-terminal domain of adenylylcyclase associated protein"/>
    <property type="match status" value="1"/>
</dbReference>
<dbReference type="eggNOG" id="KOG2675">
    <property type="taxonomic scope" value="Eukaryota"/>
</dbReference>
<dbReference type="AlphaFoldDB" id="B6JYT5"/>
<feature type="domain" description="C-CAP/cofactor C-like" evidence="6">
    <location>
        <begin position="369"/>
        <end position="514"/>
    </location>
</feature>
<evidence type="ECO:0000256" key="1">
    <source>
        <dbReference type="ARBA" id="ARBA00007659"/>
    </source>
</evidence>
<dbReference type="GO" id="GO:0030479">
    <property type="term" value="C:actin cortical patch"/>
    <property type="evidence" value="ECO:0007669"/>
    <property type="project" value="EnsemblFungi"/>
</dbReference>
<dbReference type="InterPro" id="IPR006599">
    <property type="entry name" value="CARP_motif"/>
</dbReference>
<dbReference type="GO" id="GO:0042802">
    <property type="term" value="F:identical protein binding"/>
    <property type="evidence" value="ECO:0007669"/>
    <property type="project" value="EnsemblFungi"/>
</dbReference>
<evidence type="ECO:0000313" key="8">
    <source>
        <dbReference type="JaponicusDB" id="SJAG_01754"/>
    </source>
</evidence>
<reference evidence="7 9" key="1">
    <citation type="journal article" date="2011" name="Science">
        <title>Comparative functional genomics of the fission yeasts.</title>
        <authorList>
            <person name="Rhind N."/>
            <person name="Chen Z."/>
            <person name="Yassour M."/>
            <person name="Thompson D.A."/>
            <person name="Haas B.J."/>
            <person name="Habib N."/>
            <person name="Wapinski I."/>
            <person name="Roy S."/>
            <person name="Lin M.F."/>
            <person name="Heiman D.I."/>
            <person name="Young S.K."/>
            <person name="Furuya K."/>
            <person name="Guo Y."/>
            <person name="Pidoux A."/>
            <person name="Chen H.M."/>
            <person name="Robbertse B."/>
            <person name="Goldberg J.M."/>
            <person name="Aoki K."/>
            <person name="Bayne E.H."/>
            <person name="Berlin A.M."/>
            <person name="Desjardins C.A."/>
            <person name="Dobbs E."/>
            <person name="Dukaj L."/>
            <person name="Fan L."/>
            <person name="FitzGerald M.G."/>
            <person name="French C."/>
            <person name="Gujja S."/>
            <person name="Hansen K."/>
            <person name="Keifenheim D."/>
            <person name="Levin J.Z."/>
            <person name="Mosher R.A."/>
            <person name="Mueller C.A."/>
            <person name="Pfiffner J."/>
            <person name="Priest M."/>
            <person name="Russ C."/>
            <person name="Smialowska A."/>
            <person name="Swoboda P."/>
            <person name="Sykes S.M."/>
            <person name="Vaughn M."/>
            <person name="Vengrova S."/>
            <person name="Yoder R."/>
            <person name="Zeng Q."/>
            <person name="Allshire R."/>
            <person name="Baulcombe D."/>
            <person name="Birren B.W."/>
            <person name="Brown W."/>
            <person name="Ekwall K."/>
            <person name="Kellis M."/>
            <person name="Leatherwood J."/>
            <person name="Levin H."/>
            <person name="Margalit H."/>
            <person name="Martienssen R."/>
            <person name="Nieduszynski C.A."/>
            <person name="Spatafora J.W."/>
            <person name="Friedman N."/>
            <person name="Dalgaard J.Z."/>
            <person name="Baumann P."/>
            <person name="Niki H."/>
            <person name="Regev A."/>
            <person name="Nusbaum C."/>
        </authorList>
    </citation>
    <scope>NUCLEOTIDE SEQUENCE [LARGE SCALE GENOMIC DNA]</scope>
    <source>
        <strain evidence="9">yFS275 / FY16936</strain>
    </source>
</reference>
<dbReference type="OrthoDB" id="77251at2759"/>
<dbReference type="GO" id="GO:0003779">
    <property type="term" value="F:actin binding"/>
    <property type="evidence" value="ECO:0000318"/>
    <property type="project" value="GO_Central"/>
</dbReference>
<accession>B6JYT5</accession>
<dbReference type="InterPro" id="IPR016098">
    <property type="entry name" value="CAP/MinC_C"/>
</dbReference>
<dbReference type="GO" id="GO:0005737">
    <property type="term" value="C:cytoplasm"/>
    <property type="evidence" value="ECO:0000318"/>
    <property type="project" value="GO_Central"/>
</dbReference>
<dbReference type="InterPro" id="IPR013992">
    <property type="entry name" value="Adenylate_cyclase-assoc_CAP_N"/>
</dbReference>
<dbReference type="OMA" id="KSQQTHK"/>
<dbReference type="GO" id="GO:0090141">
    <property type="term" value="P:positive regulation of mitochondrial fission"/>
    <property type="evidence" value="ECO:0007669"/>
    <property type="project" value="EnsemblFungi"/>
</dbReference>
<dbReference type="JaponicusDB" id="SJAG_01754">
    <property type="gene designation" value="cap1"/>
</dbReference>
<comment type="function">
    <text evidence="2">The N-terminal domain binds to adenylyl cyclase, thereby enabling adenylyl cyclase to be activated by upstream regulatory signals, such as Ras. The C-terminal domain is required for normal cellular morphology and growth control.</text>
</comment>
<dbReference type="GO" id="GO:0030833">
    <property type="term" value="P:regulation of actin filament polymerization"/>
    <property type="evidence" value="ECO:0007669"/>
    <property type="project" value="EnsemblFungi"/>
</dbReference>
<sequence>MADLSNIRETGYNFTTILKRLEAATSRLEDLVEIGRDSSLSQQEEPSETDTTPKQASVAAPVPEKAQTEPKADLPQLPKSVSDYDAYCKTHLTPYLQLSKKIGGLIEKQSEHVDSAFQKLRDILQLSSLCKKPVVTSPEYTEMLKPVQQELLGVTKIRDENRNSPQFNQLSMVMDGISILGWVTVEPAPLGFMGEMKDSAQYYANRVLTEVKNKDQTQVEWVRSYLKLLSELQVYVKEHFKTGLQWSTDASAADLATKLKDLKLEDSTAPSSAASSASVPPPPPPPAPTGNYWEKDDDTTPKPASSKPNLGAVFAEINQGEGITAGLRKVDKSQMTHKNPELRKQPPPVAPKPASPGSHAVKKSPAPAPSKPPRLELENTKWFVENQTDNHNIILENVELNHTVQIFNCNNCTIIIKGKLNAVSMSRCKRTSVVVDTLVASLDIANCANFGCQIMEKVPMVVIDKCDGGSIFVSKQSLDTEFVTSCTTSLNINIPTDDGDYKECAMPEMLKHTVNEKGEFVTEVIRHE</sequence>
<dbReference type="GO" id="GO:0007015">
    <property type="term" value="P:actin filament organization"/>
    <property type="evidence" value="ECO:0000318"/>
    <property type="project" value="GO_Central"/>
</dbReference>
<dbReference type="Pfam" id="PF08603">
    <property type="entry name" value="CAP_C"/>
    <property type="match status" value="1"/>
</dbReference>
<dbReference type="InterPro" id="IPR001837">
    <property type="entry name" value="Adenylate_cyclase-assoc_CAP"/>
</dbReference>
<dbReference type="InterPro" id="IPR036223">
    <property type="entry name" value="CAP_C_sf"/>
</dbReference>
<dbReference type="PANTHER" id="PTHR10652">
    <property type="entry name" value="ADENYLYL CYCLASE-ASSOCIATED PROTEIN"/>
    <property type="match status" value="1"/>
</dbReference>
<feature type="compositionally biased region" description="Polar residues" evidence="5">
    <location>
        <begin position="38"/>
        <end position="55"/>
    </location>
</feature>
<dbReference type="PROSITE" id="PS01088">
    <property type="entry name" value="CAP_1"/>
    <property type="match status" value="1"/>
</dbReference>
<dbReference type="Pfam" id="PF21938">
    <property type="entry name" value="CAP_N"/>
    <property type="match status" value="1"/>
</dbReference>
<dbReference type="STRING" id="402676.B6JYT5"/>
<comment type="similarity">
    <text evidence="1 4">Belongs to the CAP family.</text>
</comment>
<organism evidence="7 9">
    <name type="scientific">Schizosaccharomyces japonicus (strain yFS275 / FY16936)</name>
    <name type="common">Fission yeast</name>
    <dbReference type="NCBI Taxonomy" id="402676"/>
    <lineage>
        <taxon>Eukaryota</taxon>
        <taxon>Fungi</taxon>
        <taxon>Dikarya</taxon>
        <taxon>Ascomycota</taxon>
        <taxon>Taphrinomycotina</taxon>
        <taxon>Schizosaccharomycetes</taxon>
        <taxon>Schizosaccharomycetales</taxon>
        <taxon>Schizosaccharomycetaceae</taxon>
        <taxon>Schizosaccharomyces</taxon>
    </lineage>
</organism>
<evidence type="ECO:0000256" key="5">
    <source>
        <dbReference type="SAM" id="MobiDB-lite"/>
    </source>
</evidence>
<dbReference type="GO" id="GO:0030042">
    <property type="term" value="P:actin filament depolymerization"/>
    <property type="evidence" value="ECO:0007669"/>
    <property type="project" value="EnsemblFungi"/>
</dbReference>
<dbReference type="InterPro" id="IPR053950">
    <property type="entry name" value="CAP_N"/>
</dbReference>
<evidence type="ECO:0000256" key="4">
    <source>
        <dbReference type="RuleBase" id="RU000647"/>
    </source>
</evidence>
<dbReference type="GO" id="GO:0051014">
    <property type="term" value="P:actin filament severing"/>
    <property type="evidence" value="ECO:0007669"/>
    <property type="project" value="EnsemblFungi"/>
</dbReference>
<dbReference type="FunFam" id="1.25.40.330:FF:000001">
    <property type="entry name" value="Adenylyl cyclase-associated protein"/>
    <property type="match status" value="1"/>
</dbReference>
<evidence type="ECO:0000313" key="7">
    <source>
        <dbReference type="EMBL" id="EEB06703.1"/>
    </source>
</evidence>
<dbReference type="PANTHER" id="PTHR10652:SF0">
    <property type="entry name" value="ADENYLYL CYCLASE-ASSOCIATED PROTEIN"/>
    <property type="match status" value="1"/>
</dbReference>
<dbReference type="InterPro" id="IPR013912">
    <property type="entry name" value="Adenylate_cyclase-assoc_CAP_C"/>
</dbReference>
<dbReference type="EMBL" id="KE651168">
    <property type="protein sequence ID" value="EEB06703.1"/>
    <property type="molecule type" value="Genomic_DNA"/>
</dbReference>
<dbReference type="GO" id="GO:0010619">
    <property type="term" value="P:adenylate cyclase-activating glucose-activated G protein-coupled receptor signaling pathway"/>
    <property type="evidence" value="ECO:0007669"/>
    <property type="project" value="EnsemblFungi"/>
</dbReference>
<dbReference type="GO" id="GO:0035838">
    <property type="term" value="C:growing cell tip"/>
    <property type="evidence" value="ECO:0007669"/>
    <property type="project" value="EnsemblFungi"/>
</dbReference>
<dbReference type="SMART" id="SM00673">
    <property type="entry name" value="CARP"/>
    <property type="match status" value="2"/>
</dbReference>
<dbReference type="GO" id="GO:0030836">
    <property type="term" value="P:positive regulation of actin filament depolymerization"/>
    <property type="evidence" value="ECO:0007669"/>
    <property type="project" value="EnsemblFungi"/>
</dbReference>
<dbReference type="InterPro" id="IPR017901">
    <property type="entry name" value="C-CAP_CF_C-like"/>
</dbReference>
<dbReference type="GO" id="GO:0007265">
    <property type="term" value="P:Ras protein signal transduction"/>
    <property type="evidence" value="ECO:0007669"/>
    <property type="project" value="EnsemblFungi"/>
</dbReference>
<dbReference type="RefSeq" id="XP_002172996.1">
    <property type="nucleotide sequence ID" value="XM_002172960.2"/>
</dbReference>
<dbReference type="SUPFAM" id="SSF101278">
    <property type="entry name" value="N-terminal domain of adenylylcyclase associated protein, CAP"/>
    <property type="match status" value="1"/>
</dbReference>
<feature type="compositionally biased region" description="Pro residues" evidence="5">
    <location>
        <begin position="279"/>
        <end position="288"/>
    </location>
</feature>
<dbReference type="HOGENOM" id="CLU_015780_1_0_1"/>
<dbReference type="PROSITE" id="PS51329">
    <property type="entry name" value="C_CAP_COFACTOR_C"/>
    <property type="match status" value="1"/>
</dbReference>
<keyword evidence="9" id="KW-1185">Reference proteome</keyword>
<feature type="region of interest" description="Disordered" evidence="5">
    <location>
        <begin position="35"/>
        <end position="77"/>
    </location>
</feature>
<dbReference type="GeneID" id="7048185"/>
<dbReference type="GO" id="GO:0031138">
    <property type="term" value="P:negative regulation of conjugation with cellular fusion"/>
    <property type="evidence" value="ECO:0007669"/>
    <property type="project" value="EnsemblFungi"/>
</dbReference>
<evidence type="ECO:0000256" key="2">
    <source>
        <dbReference type="ARBA" id="ARBA00054756"/>
    </source>
</evidence>
<feature type="region of interest" description="Disordered" evidence="5">
    <location>
        <begin position="333"/>
        <end position="374"/>
    </location>
</feature>
<gene>
    <name evidence="8" type="primary">cap1</name>
    <name evidence="7" type="ORF">SJAG_01754</name>
</gene>
<dbReference type="InterPro" id="IPR018106">
    <property type="entry name" value="CAP_CS_N"/>
</dbReference>
<dbReference type="GO" id="GO:0019933">
    <property type="term" value="P:cAMP-mediated signaling"/>
    <property type="evidence" value="ECO:0000318"/>
    <property type="project" value="GO_Central"/>
</dbReference>
<evidence type="ECO:0000256" key="3">
    <source>
        <dbReference type="ARBA" id="ARBA00072052"/>
    </source>
</evidence>
<protein>
    <recommendedName>
        <fullName evidence="3 4">Adenylyl cyclase-associated protein</fullName>
    </recommendedName>
</protein>
<dbReference type="GO" id="GO:0046579">
    <property type="term" value="P:positive regulation of Ras protein signal transduction"/>
    <property type="evidence" value="ECO:0007669"/>
    <property type="project" value="EnsemblFungi"/>
</dbReference>
<dbReference type="InterPro" id="IPR036222">
    <property type="entry name" value="CAP_N_sf"/>
</dbReference>
<dbReference type="Pfam" id="PF01213">
    <property type="entry name" value="CAP_N-CM"/>
    <property type="match status" value="1"/>
</dbReference>
<feature type="compositionally biased region" description="Basic and acidic residues" evidence="5">
    <location>
        <begin position="333"/>
        <end position="344"/>
    </location>
</feature>
<dbReference type="GO" id="GO:0000935">
    <property type="term" value="C:division septum"/>
    <property type="evidence" value="ECO:0007669"/>
    <property type="project" value="EnsemblFungi"/>
</dbReference>
<dbReference type="GO" id="GO:0008179">
    <property type="term" value="F:adenylate cyclase binding"/>
    <property type="evidence" value="ECO:0000318"/>
    <property type="project" value="GO_Central"/>
</dbReference>
<dbReference type="GO" id="GO:0030308">
    <property type="term" value="P:negative regulation of cell growth"/>
    <property type="evidence" value="ECO:0007669"/>
    <property type="project" value="EnsemblFungi"/>
</dbReference>
<dbReference type="Gene3D" id="2.160.20.70">
    <property type="match status" value="1"/>
</dbReference>
<feature type="compositionally biased region" description="Low complexity" evidence="5">
    <location>
        <begin position="269"/>
        <end position="278"/>
    </location>
</feature>
<feature type="region of interest" description="Disordered" evidence="5">
    <location>
        <begin position="266"/>
        <end position="309"/>
    </location>
</feature>
<feature type="compositionally biased region" description="Pro residues" evidence="5">
    <location>
        <begin position="345"/>
        <end position="354"/>
    </location>
</feature>
<evidence type="ECO:0000313" key="9">
    <source>
        <dbReference type="Proteomes" id="UP000001744"/>
    </source>
</evidence>
<dbReference type="VEuPathDB" id="FungiDB:SJAG_01754"/>